<dbReference type="AlphaFoldDB" id="A0A9P5RXM4"/>
<reference evidence="3" key="1">
    <citation type="journal article" date="2020" name="Fungal Divers.">
        <title>Resolving the Mortierellaceae phylogeny through synthesis of multi-gene phylogenetics and phylogenomics.</title>
        <authorList>
            <person name="Vandepol N."/>
            <person name="Liber J."/>
            <person name="Desiro A."/>
            <person name="Na H."/>
            <person name="Kennedy M."/>
            <person name="Barry K."/>
            <person name="Grigoriev I.V."/>
            <person name="Miller A.N."/>
            <person name="O'Donnell K."/>
            <person name="Stajich J.E."/>
            <person name="Bonito G."/>
        </authorList>
    </citation>
    <scope>NUCLEOTIDE SEQUENCE</scope>
    <source>
        <strain evidence="3">NRRL 6426</strain>
    </source>
</reference>
<feature type="chain" id="PRO_5040185862" evidence="2">
    <location>
        <begin position="31"/>
        <end position="422"/>
    </location>
</feature>
<keyword evidence="2" id="KW-0732">Signal</keyword>
<evidence type="ECO:0000256" key="2">
    <source>
        <dbReference type="SAM" id="SignalP"/>
    </source>
</evidence>
<gene>
    <name evidence="3" type="ORF">BG015_007990</name>
</gene>
<proteinExistence type="predicted"/>
<feature type="compositionally biased region" description="Low complexity" evidence="1">
    <location>
        <begin position="170"/>
        <end position="181"/>
    </location>
</feature>
<feature type="signal peptide" evidence="2">
    <location>
        <begin position="1"/>
        <end position="30"/>
    </location>
</feature>
<evidence type="ECO:0000313" key="4">
    <source>
        <dbReference type="Proteomes" id="UP000748756"/>
    </source>
</evidence>
<dbReference type="Proteomes" id="UP000748756">
    <property type="component" value="Unassembled WGS sequence"/>
</dbReference>
<feature type="compositionally biased region" description="Polar residues" evidence="1">
    <location>
        <begin position="183"/>
        <end position="196"/>
    </location>
</feature>
<evidence type="ECO:0000256" key="1">
    <source>
        <dbReference type="SAM" id="MobiDB-lite"/>
    </source>
</evidence>
<dbReference type="EMBL" id="JAAAUQ010000441">
    <property type="protein sequence ID" value="KAF9150210.1"/>
    <property type="molecule type" value="Genomic_DNA"/>
</dbReference>
<accession>A0A9P5RXM4</accession>
<dbReference type="OrthoDB" id="2447079at2759"/>
<comment type="caution">
    <text evidence="3">The sequence shown here is derived from an EMBL/GenBank/DDBJ whole genome shotgun (WGS) entry which is preliminary data.</text>
</comment>
<feature type="compositionally biased region" description="Low complexity" evidence="1">
    <location>
        <begin position="197"/>
        <end position="214"/>
    </location>
</feature>
<keyword evidence="4" id="KW-1185">Reference proteome</keyword>
<feature type="region of interest" description="Disordered" evidence="1">
    <location>
        <begin position="169"/>
        <end position="227"/>
    </location>
</feature>
<protein>
    <submittedName>
        <fullName evidence="3">Uncharacterized protein</fullName>
    </submittedName>
</protein>
<name>A0A9P5RXM4_9FUNG</name>
<organism evidence="3 4">
    <name type="scientific">Linnemannia schmuckeri</name>
    <dbReference type="NCBI Taxonomy" id="64567"/>
    <lineage>
        <taxon>Eukaryota</taxon>
        <taxon>Fungi</taxon>
        <taxon>Fungi incertae sedis</taxon>
        <taxon>Mucoromycota</taxon>
        <taxon>Mortierellomycotina</taxon>
        <taxon>Mortierellomycetes</taxon>
        <taxon>Mortierellales</taxon>
        <taxon>Mortierellaceae</taxon>
        <taxon>Linnemannia</taxon>
    </lineage>
</organism>
<evidence type="ECO:0000313" key="3">
    <source>
        <dbReference type="EMBL" id="KAF9150210.1"/>
    </source>
</evidence>
<sequence length="422" mass="47347">MQFGIPNSGRILCLLVLFLGLALELEPTQSEGDEGRRTSFEEVPHNEWLDSDDELFEEAEVFELCHGVTDDSKEWEEVLVLAASNTRDVESESTECRTASPQDVKHTIVAIFPELVSRKVVGGNTQTPPSGSGFGTRSEETIPKKYIVRGLQQERFKLLVVRVKNHKDSTSSTCDSPTCRTAMPSTRSNAVSSLPWTNTATTNQASSSTSSTTTMSEPLQQPPPYGPRTLRFYIRETFRDLNTLEKQQQAHIEAYLTTSTPAPTPIQAPNPNSIRDGANNASNYTGDSRKFLARGNDLERQNLVTFRHRYYSTLTALRDLIDQLPEDKVVARKRYLRHLLMRIDKILGRMNFELSESKAATAAGVDTGAGVALFRGRRNRRYIRGGVDGVGGGGIQHRMILRMHQDVMMQFIRLFRELSTKY</sequence>